<proteinExistence type="predicted"/>
<accession>A0A371B783</accession>
<sequence>MLKKVLVVSALALALGGCETARQDRMAGGALIGGGGGALIGGLATNSVGGAVAGGLVGAAAGAIIADATRPGRCYYHDRYGRRHYVRCR</sequence>
<keyword evidence="2" id="KW-1185">Reference proteome</keyword>
<organism evidence="1 2">
    <name type="scientific">Undibacter mobilis</name>
    <dbReference type="NCBI Taxonomy" id="2292256"/>
    <lineage>
        <taxon>Bacteria</taxon>
        <taxon>Pseudomonadati</taxon>
        <taxon>Pseudomonadota</taxon>
        <taxon>Alphaproteobacteria</taxon>
        <taxon>Hyphomicrobiales</taxon>
        <taxon>Nitrobacteraceae</taxon>
        <taxon>Undibacter</taxon>
    </lineage>
</organism>
<protein>
    <submittedName>
        <fullName evidence="1">Bacteriocin</fullName>
    </submittedName>
</protein>
<dbReference type="EMBL" id="QRGO01000001">
    <property type="protein sequence ID" value="RDV03459.1"/>
    <property type="molecule type" value="Genomic_DNA"/>
</dbReference>
<dbReference type="Proteomes" id="UP000263993">
    <property type="component" value="Unassembled WGS sequence"/>
</dbReference>
<reference evidence="2" key="1">
    <citation type="submission" date="2018-08" db="EMBL/GenBank/DDBJ databases">
        <authorList>
            <person name="Kim S.-J."/>
            <person name="Jung G.-Y."/>
        </authorList>
    </citation>
    <scope>NUCLEOTIDE SEQUENCE [LARGE SCALE GENOMIC DNA]</scope>
    <source>
        <strain evidence="2">GY_H</strain>
    </source>
</reference>
<evidence type="ECO:0000313" key="1">
    <source>
        <dbReference type="EMBL" id="RDV03459.1"/>
    </source>
</evidence>
<name>A0A371B783_9BRAD</name>
<evidence type="ECO:0000313" key="2">
    <source>
        <dbReference type="Proteomes" id="UP000263993"/>
    </source>
</evidence>
<dbReference type="PROSITE" id="PS51257">
    <property type="entry name" value="PROKAR_LIPOPROTEIN"/>
    <property type="match status" value="1"/>
</dbReference>
<gene>
    <name evidence="1" type="ORF">DXH78_01940</name>
</gene>
<comment type="caution">
    <text evidence="1">The sequence shown here is derived from an EMBL/GenBank/DDBJ whole genome shotgun (WGS) entry which is preliminary data.</text>
</comment>
<dbReference type="AlphaFoldDB" id="A0A371B783"/>
<dbReference type="RefSeq" id="WP_115515483.1">
    <property type="nucleotide sequence ID" value="NZ_QRGO01000001.1"/>
</dbReference>